<accession>A0A502GXS0</accession>
<protein>
    <submittedName>
        <fullName evidence="2">Uncharacterized protein</fullName>
    </submittedName>
</protein>
<dbReference type="EMBL" id="RCZE01000024">
    <property type="protein sequence ID" value="TPG65763.1"/>
    <property type="molecule type" value="Genomic_DNA"/>
</dbReference>
<reference evidence="2 3" key="1">
    <citation type="journal article" date="2019" name="Environ. Microbiol.">
        <title>Species interactions and distinct microbial communities in high Arctic permafrost affected cryosols are associated with the CH4 and CO2 gas fluxes.</title>
        <authorList>
            <person name="Altshuler I."/>
            <person name="Hamel J."/>
            <person name="Turney S."/>
            <person name="Magnuson E."/>
            <person name="Levesque R."/>
            <person name="Greer C."/>
            <person name="Whyte L.G."/>
        </authorList>
    </citation>
    <scope>NUCLEOTIDE SEQUENCE [LARGE SCALE GENOMIC DNA]</scope>
    <source>
        <strain evidence="2 3">E3</strain>
    </source>
</reference>
<dbReference type="Proteomes" id="UP000317933">
    <property type="component" value="Unassembled WGS sequence"/>
</dbReference>
<organism evidence="2 3">
    <name type="scientific">Pseudomonas arsenicoxydans</name>
    <dbReference type="NCBI Taxonomy" id="702115"/>
    <lineage>
        <taxon>Bacteria</taxon>
        <taxon>Pseudomonadati</taxon>
        <taxon>Pseudomonadota</taxon>
        <taxon>Gammaproteobacteria</taxon>
        <taxon>Pseudomonadales</taxon>
        <taxon>Pseudomonadaceae</taxon>
        <taxon>Pseudomonas</taxon>
    </lineage>
</organism>
<gene>
    <name evidence="2" type="ORF">EAH78_31340</name>
</gene>
<dbReference type="RefSeq" id="WP_140672122.1">
    <property type="nucleotide sequence ID" value="NZ_RCZE01000024.1"/>
</dbReference>
<feature type="transmembrane region" description="Helical" evidence="1">
    <location>
        <begin position="12"/>
        <end position="32"/>
    </location>
</feature>
<proteinExistence type="predicted"/>
<evidence type="ECO:0000313" key="3">
    <source>
        <dbReference type="Proteomes" id="UP000317933"/>
    </source>
</evidence>
<evidence type="ECO:0000313" key="2">
    <source>
        <dbReference type="EMBL" id="TPG65763.1"/>
    </source>
</evidence>
<evidence type="ECO:0000256" key="1">
    <source>
        <dbReference type="SAM" id="Phobius"/>
    </source>
</evidence>
<sequence>MQASIKKPSYTGAIIFIAIFGVGAWFALQGIVDTFFLGAEIIGITKYALMYYVFFMVISAGILIMSRAARKVGIFMALYPFGLAAIFIAGFSSIVSNPSPNPNPLSDQLAAMQVFGVHAFIWSIPAFVTGYYIVKAFRESREVRCK</sequence>
<keyword evidence="1" id="KW-0472">Membrane</keyword>
<dbReference type="AlphaFoldDB" id="A0A502GXS0"/>
<keyword evidence="1" id="KW-0812">Transmembrane</keyword>
<feature type="transmembrane region" description="Helical" evidence="1">
    <location>
        <begin position="115"/>
        <end position="134"/>
    </location>
</feature>
<feature type="transmembrane region" description="Helical" evidence="1">
    <location>
        <begin position="72"/>
        <end position="95"/>
    </location>
</feature>
<name>A0A502GXS0_9PSED</name>
<keyword evidence="1" id="KW-1133">Transmembrane helix</keyword>
<feature type="transmembrane region" description="Helical" evidence="1">
    <location>
        <begin position="44"/>
        <end position="65"/>
    </location>
</feature>
<comment type="caution">
    <text evidence="2">The sequence shown here is derived from an EMBL/GenBank/DDBJ whole genome shotgun (WGS) entry which is preliminary data.</text>
</comment>